<feature type="non-terminal residue" evidence="7">
    <location>
        <position position="266"/>
    </location>
</feature>
<dbReference type="PANTHER" id="PTHR14514">
    <property type="entry name" value="PKA ANCHORING PROTEIN"/>
    <property type="match status" value="1"/>
</dbReference>
<evidence type="ECO:0000256" key="1">
    <source>
        <dbReference type="ARBA" id="ARBA00004126"/>
    </source>
</evidence>
<accession>A0ABN7PSY4</accession>
<dbReference type="SMART" id="SM00150">
    <property type="entry name" value="SPEC"/>
    <property type="match status" value="1"/>
</dbReference>
<dbReference type="Gene3D" id="1.20.58.60">
    <property type="match status" value="1"/>
</dbReference>
<comment type="caution">
    <text evidence="7">The sequence shown here is derived from an EMBL/GenBank/DDBJ whole genome shotgun (WGS) entry which is preliminary data.</text>
</comment>
<evidence type="ECO:0000256" key="5">
    <source>
        <dbReference type="ARBA" id="ARBA00023242"/>
    </source>
</evidence>
<dbReference type="Proteomes" id="UP001153148">
    <property type="component" value="Unassembled WGS sequence"/>
</dbReference>
<evidence type="ECO:0000256" key="6">
    <source>
        <dbReference type="SAM" id="Coils"/>
    </source>
</evidence>
<protein>
    <recommendedName>
        <fullName evidence="9">Dystonin</fullName>
    </recommendedName>
</protein>
<feature type="coiled-coil region" evidence="6">
    <location>
        <begin position="230"/>
        <end position="257"/>
    </location>
</feature>
<organism evidence="7 8">
    <name type="scientific">Timema podura</name>
    <name type="common">Walking stick</name>
    <dbReference type="NCBI Taxonomy" id="61482"/>
    <lineage>
        <taxon>Eukaryota</taxon>
        <taxon>Metazoa</taxon>
        <taxon>Ecdysozoa</taxon>
        <taxon>Arthropoda</taxon>
        <taxon>Hexapoda</taxon>
        <taxon>Insecta</taxon>
        <taxon>Pterygota</taxon>
        <taxon>Neoptera</taxon>
        <taxon>Polyneoptera</taxon>
        <taxon>Phasmatodea</taxon>
        <taxon>Timematodea</taxon>
        <taxon>Timematoidea</taxon>
        <taxon>Timematidae</taxon>
        <taxon>Timema</taxon>
    </lineage>
</organism>
<evidence type="ECO:0000256" key="3">
    <source>
        <dbReference type="ARBA" id="ARBA00022737"/>
    </source>
</evidence>
<proteinExistence type="predicted"/>
<sequence length="266" mass="29796">FETDTKDFGDGKLSDLQKHGNSLLKECSDPDKKRLQALLQGETRTKRVQMVERVRQLGRSNDPNVGDEYEVLSKEIQEKLASLADLLQGRKQFEDEVNHCQHWLNEAEVATSAEIRAPNVGLLEEQLAKYDKLNQEADQMRSDLERIIDQGKAILPTVSEADKLTLSEQLNAIKDRHARIAGLIRDRSNGLKDQLIQCKVTAAKVAESVQFMTGIQAELKELSKPVGSKVEDVQGMLEQYEKILSDLKANKSKLGDLQLGSMGDLQ</sequence>
<evidence type="ECO:0008006" key="9">
    <source>
        <dbReference type="Google" id="ProtNLM"/>
    </source>
</evidence>
<keyword evidence="5" id="KW-0539">Nucleus</keyword>
<evidence type="ECO:0000313" key="7">
    <source>
        <dbReference type="EMBL" id="CAG2068703.1"/>
    </source>
</evidence>
<evidence type="ECO:0000256" key="4">
    <source>
        <dbReference type="ARBA" id="ARBA00023136"/>
    </source>
</evidence>
<keyword evidence="8" id="KW-1185">Reference proteome</keyword>
<dbReference type="InterPro" id="IPR018159">
    <property type="entry name" value="Spectrin/alpha-actinin"/>
</dbReference>
<keyword evidence="2" id="KW-0597">Phosphoprotein</keyword>
<evidence type="ECO:0000313" key="8">
    <source>
        <dbReference type="Proteomes" id="UP001153148"/>
    </source>
</evidence>
<evidence type="ECO:0000256" key="2">
    <source>
        <dbReference type="ARBA" id="ARBA00022553"/>
    </source>
</evidence>
<feature type="coiled-coil region" evidence="6">
    <location>
        <begin position="123"/>
        <end position="150"/>
    </location>
</feature>
<keyword evidence="6" id="KW-0175">Coiled coil</keyword>
<dbReference type="Pfam" id="PF00435">
    <property type="entry name" value="Spectrin"/>
    <property type="match status" value="1"/>
</dbReference>
<gene>
    <name evidence="7" type="ORF">TPAB3V08_LOCUS15646</name>
</gene>
<dbReference type="InterPro" id="IPR002017">
    <property type="entry name" value="Spectrin_repeat"/>
</dbReference>
<reference evidence="7" key="1">
    <citation type="submission" date="2021-03" db="EMBL/GenBank/DDBJ databases">
        <authorList>
            <person name="Tran Van P."/>
        </authorList>
    </citation>
    <scope>NUCLEOTIDE SEQUENCE</scope>
</reference>
<comment type="subcellular location">
    <subcellularLocation>
        <location evidence="1">Nucleus membrane</location>
    </subcellularLocation>
</comment>
<name>A0ABN7PSY4_TIMPD</name>
<dbReference type="PANTHER" id="PTHR14514:SF7">
    <property type="entry name" value="KASH DOMAIN-CONTAINING PROTEIN"/>
    <property type="match status" value="1"/>
</dbReference>
<dbReference type="EMBL" id="CAJPIN010099429">
    <property type="protein sequence ID" value="CAG2068703.1"/>
    <property type="molecule type" value="Genomic_DNA"/>
</dbReference>
<keyword evidence="4" id="KW-0472">Membrane</keyword>
<feature type="non-terminal residue" evidence="7">
    <location>
        <position position="1"/>
    </location>
</feature>
<keyword evidence="3" id="KW-0677">Repeat</keyword>
<dbReference type="SUPFAM" id="SSF46966">
    <property type="entry name" value="Spectrin repeat"/>
    <property type="match status" value="1"/>
</dbReference>